<evidence type="ECO:0000256" key="4">
    <source>
        <dbReference type="ARBA" id="ARBA00022723"/>
    </source>
</evidence>
<evidence type="ECO:0000313" key="11">
    <source>
        <dbReference type="EMBL" id="URA09692.1"/>
    </source>
</evidence>
<organism evidence="11 12">
    <name type="scientific">Thermospira aquatica</name>
    <dbReference type="NCBI Taxonomy" id="2828656"/>
    <lineage>
        <taxon>Bacteria</taxon>
        <taxon>Pseudomonadati</taxon>
        <taxon>Spirochaetota</taxon>
        <taxon>Spirochaetia</taxon>
        <taxon>Brevinematales</taxon>
        <taxon>Thermospiraceae</taxon>
        <taxon>Thermospira</taxon>
    </lineage>
</organism>
<dbReference type="EMBL" id="CP073355">
    <property type="protein sequence ID" value="URA09692.1"/>
    <property type="molecule type" value="Genomic_DNA"/>
</dbReference>
<keyword evidence="4 8" id="KW-0479">Metal-binding</keyword>
<sequence>MIYRLIKEFTFDAAHNLINYNGKCEHLHGHTYKLQVTVEGPKDETTGMVCDFAELKQIVHEYIIQKLDHAYLNDIVPLSTAENLATWIANTLEFPLAQKNLRLVRLVLWETPGSAVELLL</sequence>
<feature type="binding site" evidence="10">
    <location>
        <position position="30"/>
    </location>
    <ligand>
        <name>Zn(2+)</name>
        <dbReference type="ChEBI" id="CHEBI:29105"/>
    </ligand>
</feature>
<evidence type="ECO:0000256" key="7">
    <source>
        <dbReference type="ARBA" id="ARBA00048807"/>
    </source>
</evidence>
<keyword evidence="5 8" id="KW-0862">Zinc</keyword>
<evidence type="ECO:0000256" key="10">
    <source>
        <dbReference type="PIRSR" id="PIRSR006113-2"/>
    </source>
</evidence>
<evidence type="ECO:0000256" key="8">
    <source>
        <dbReference type="PIRNR" id="PIRNR006113"/>
    </source>
</evidence>
<dbReference type="Proteomes" id="UP001056539">
    <property type="component" value="Chromosome"/>
</dbReference>
<reference evidence="11" key="1">
    <citation type="submission" date="2021-04" db="EMBL/GenBank/DDBJ databases">
        <authorList>
            <person name="Postec A."/>
        </authorList>
    </citation>
    <scope>NUCLEOTIDE SEQUENCE</scope>
    <source>
        <strain evidence="11">F1F22</strain>
    </source>
</reference>
<feature type="binding site" evidence="10">
    <location>
        <position position="15"/>
    </location>
    <ligand>
        <name>Zn(2+)</name>
        <dbReference type="ChEBI" id="CHEBI:29105"/>
    </ligand>
</feature>
<name>A0AAX3BBK3_9SPIR</name>
<dbReference type="InterPro" id="IPR007115">
    <property type="entry name" value="6-PTP_synth/QueD"/>
</dbReference>
<dbReference type="KEGG" id="taqu:KDW03_09410"/>
<dbReference type="Pfam" id="PF01242">
    <property type="entry name" value="PTPS"/>
    <property type="match status" value="1"/>
</dbReference>
<dbReference type="RefSeq" id="WP_271434827.1">
    <property type="nucleotide sequence ID" value="NZ_CP073355.1"/>
</dbReference>
<dbReference type="NCBIfam" id="TIGR03367">
    <property type="entry name" value="queuosine_QueD"/>
    <property type="match status" value="1"/>
</dbReference>
<dbReference type="Gene3D" id="3.30.479.10">
    <property type="entry name" value="6-pyruvoyl tetrahydropterin synthase/QueD"/>
    <property type="match status" value="1"/>
</dbReference>
<dbReference type="GO" id="GO:0070497">
    <property type="term" value="F:6-carboxytetrahydropterin synthase activity"/>
    <property type="evidence" value="ECO:0007669"/>
    <property type="project" value="UniProtKB-EC"/>
</dbReference>
<evidence type="ECO:0000256" key="3">
    <source>
        <dbReference type="ARBA" id="ARBA00018141"/>
    </source>
</evidence>
<evidence type="ECO:0000256" key="5">
    <source>
        <dbReference type="ARBA" id="ARBA00022833"/>
    </source>
</evidence>
<comment type="similarity">
    <text evidence="2 8">Belongs to the PTPS family. QueD subfamily.</text>
</comment>
<keyword evidence="6 8" id="KW-0456">Lyase</keyword>
<dbReference type="SUPFAM" id="SSF55620">
    <property type="entry name" value="Tetrahydrobiopterin biosynthesis enzymes-like"/>
    <property type="match status" value="1"/>
</dbReference>
<dbReference type="GO" id="GO:0008616">
    <property type="term" value="P:tRNA queuosine(34) biosynthetic process"/>
    <property type="evidence" value="ECO:0007669"/>
    <property type="project" value="UniProtKB-KW"/>
</dbReference>
<dbReference type="PANTHER" id="PTHR12589">
    <property type="entry name" value="PYRUVOYL TETRAHYDROBIOPTERIN SYNTHASE"/>
    <property type="match status" value="1"/>
</dbReference>
<comment type="cofactor">
    <cofactor evidence="8 10">
        <name>Zn(2+)</name>
        <dbReference type="ChEBI" id="CHEBI:29105"/>
    </cofactor>
    <text evidence="8 10">Binds 1 zinc ion per subunit.</text>
</comment>
<evidence type="ECO:0000256" key="6">
    <source>
        <dbReference type="ARBA" id="ARBA00023239"/>
    </source>
</evidence>
<evidence type="ECO:0000313" key="12">
    <source>
        <dbReference type="Proteomes" id="UP001056539"/>
    </source>
</evidence>
<reference evidence="11" key="2">
    <citation type="submission" date="2022-06" db="EMBL/GenBank/DDBJ databases">
        <title>Thermospira aquatica gen. nov., sp. nov.</title>
        <authorList>
            <person name="Ben Ali Gam Z."/>
            <person name="Labat M."/>
        </authorList>
    </citation>
    <scope>NUCLEOTIDE SEQUENCE</scope>
    <source>
        <strain evidence="11">F1F22</strain>
    </source>
</reference>
<dbReference type="AlphaFoldDB" id="A0AAX3BBK3"/>
<accession>A0AAX3BBK3</accession>
<evidence type="ECO:0000256" key="1">
    <source>
        <dbReference type="ARBA" id="ARBA00005061"/>
    </source>
</evidence>
<comment type="pathway">
    <text evidence="1 8">Purine metabolism; 7-cyano-7-deazaguanine biosynthesis.</text>
</comment>
<keyword evidence="12" id="KW-1185">Reference proteome</keyword>
<dbReference type="EC" id="4.-.-.-" evidence="8"/>
<gene>
    <name evidence="11" type="primary">queD</name>
    <name evidence="11" type="ORF">KDW03_09410</name>
</gene>
<dbReference type="GO" id="GO:0046872">
    <property type="term" value="F:metal ion binding"/>
    <property type="evidence" value="ECO:0007669"/>
    <property type="project" value="UniProtKB-KW"/>
</dbReference>
<dbReference type="PIRSF" id="PIRSF006113">
    <property type="entry name" value="PTP_synth"/>
    <property type="match status" value="1"/>
</dbReference>
<feature type="binding site" evidence="10">
    <location>
        <position position="28"/>
    </location>
    <ligand>
        <name>Zn(2+)</name>
        <dbReference type="ChEBI" id="CHEBI:29105"/>
    </ligand>
</feature>
<protein>
    <recommendedName>
        <fullName evidence="3 8">6-carboxy-5,6,7,8-tetrahydropterin synthase</fullName>
        <ecNumber evidence="8">4.-.-.-</ecNumber>
    </recommendedName>
</protein>
<feature type="active site" description="Charge relay system" evidence="9">
    <location>
        <position position="69"/>
    </location>
</feature>
<dbReference type="InterPro" id="IPR038418">
    <property type="entry name" value="6-PTP_synth/QueD_sf"/>
</dbReference>
<dbReference type="PANTHER" id="PTHR12589:SF7">
    <property type="entry name" value="6-PYRUVOYL TETRAHYDROBIOPTERIN SYNTHASE"/>
    <property type="match status" value="1"/>
</dbReference>
<comment type="catalytic activity">
    <reaction evidence="7 8">
        <text>7,8-dihydroneopterin 3'-triphosphate + H2O = 6-carboxy-5,6,7,8-tetrahydropterin + triphosphate + acetaldehyde + 2 H(+)</text>
        <dbReference type="Rhea" id="RHEA:27966"/>
        <dbReference type="ChEBI" id="CHEBI:15343"/>
        <dbReference type="ChEBI" id="CHEBI:15377"/>
        <dbReference type="ChEBI" id="CHEBI:15378"/>
        <dbReference type="ChEBI" id="CHEBI:18036"/>
        <dbReference type="ChEBI" id="CHEBI:58462"/>
        <dbReference type="ChEBI" id="CHEBI:61032"/>
        <dbReference type="EC" id="4.1.2.50"/>
    </reaction>
</comment>
<feature type="active site" description="Proton acceptor" evidence="9">
    <location>
        <position position="24"/>
    </location>
</feature>
<keyword evidence="8" id="KW-0671">Queuosine biosynthesis</keyword>
<feature type="active site" description="Charge relay system" evidence="9">
    <location>
        <position position="110"/>
    </location>
</feature>
<evidence type="ECO:0000256" key="9">
    <source>
        <dbReference type="PIRSR" id="PIRSR006113-1"/>
    </source>
</evidence>
<evidence type="ECO:0000256" key="2">
    <source>
        <dbReference type="ARBA" id="ARBA00008900"/>
    </source>
</evidence>
<proteinExistence type="inferred from homology"/>